<dbReference type="AlphaFoldDB" id="A0A3Q0SRB0"/>
<evidence type="ECO:0000256" key="10">
    <source>
        <dbReference type="SAM" id="Coils"/>
    </source>
</evidence>
<dbReference type="EC" id="2.7.11.1" evidence="2"/>
<evidence type="ECO:0000256" key="4">
    <source>
        <dbReference type="ARBA" id="ARBA00022679"/>
    </source>
</evidence>
<evidence type="ECO:0000256" key="11">
    <source>
        <dbReference type="SAM" id="MobiDB-lite"/>
    </source>
</evidence>
<keyword evidence="5" id="KW-0547">Nucleotide-binding</keyword>
<evidence type="ECO:0000313" key="14">
    <source>
        <dbReference type="Proteomes" id="UP000261340"/>
    </source>
</evidence>
<dbReference type="PANTHER" id="PTHR22984:SF11">
    <property type="entry name" value="AURORA KINASE-RELATED"/>
    <property type="match status" value="1"/>
</dbReference>
<evidence type="ECO:0000256" key="3">
    <source>
        <dbReference type="ARBA" id="ARBA00022527"/>
    </source>
</evidence>
<evidence type="ECO:0000259" key="12">
    <source>
        <dbReference type="PROSITE" id="PS50011"/>
    </source>
</evidence>
<dbReference type="OMA" id="FQDENTT"/>
<reference evidence="13" key="1">
    <citation type="submission" date="2025-08" db="UniProtKB">
        <authorList>
            <consortium name="Ensembl"/>
        </authorList>
    </citation>
    <scope>IDENTIFICATION</scope>
</reference>
<dbReference type="GO" id="GO:0007346">
    <property type="term" value="P:regulation of mitotic cell cycle"/>
    <property type="evidence" value="ECO:0007669"/>
    <property type="project" value="TreeGrafter"/>
</dbReference>
<dbReference type="GO" id="GO:0043066">
    <property type="term" value="P:negative regulation of apoptotic process"/>
    <property type="evidence" value="ECO:0007669"/>
    <property type="project" value="TreeGrafter"/>
</dbReference>
<keyword evidence="10" id="KW-0175">Coiled coil</keyword>
<evidence type="ECO:0000313" key="13">
    <source>
        <dbReference type="Ensembl" id="ENSACIP00000027404.1"/>
    </source>
</evidence>
<evidence type="ECO:0000256" key="5">
    <source>
        <dbReference type="ARBA" id="ARBA00022741"/>
    </source>
</evidence>
<keyword evidence="4" id="KW-0808">Transferase</keyword>
<keyword evidence="3" id="KW-0723">Serine/threonine-protein kinase</keyword>
<dbReference type="GeneTree" id="ENSGT00950000182996"/>
<sequence>MYELLSNDVPFVFSTSAVSSTEILKGCSDEKEKEWKRKPTGDGKVSPTEKKKRLDQEKTQTEQRRNPLQSNGKYATLKSIIHHCTVERLFLIIHFVAMFQDENTTQISVEVAAMRKLSAGTPGSGGTSAAVSLLDWFDLHQELILVMERPVPAVNLEDYIQENGSSLTEDTAKVILKQLTEAAKELEDKNIFHRDIKTENILIETGSDVPRVRLIDFGLSCFFTKRSGYCVFFGTPCFCPPEWLTHNYYRPGPTTVWQLGTVLYAALHAEVSFETQMLLENNLNINKELSEHCLHFLKMCLKLDPKRRPTLEDLLLHPWLR</sequence>
<evidence type="ECO:0000256" key="8">
    <source>
        <dbReference type="ARBA" id="ARBA00047899"/>
    </source>
</evidence>
<protein>
    <recommendedName>
        <fullName evidence="2">non-specific serine/threonine protein kinase</fullName>
        <ecNumber evidence="2">2.7.11.1</ecNumber>
    </recommendedName>
</protein>
<dbReference type="InterPro" id="IPR051138">
    <property type="entry name" value="PIM_Ser/Thr_kinase"/>
</dbReference>
<dbReference type="InterPro" id="IPR000719">
    <property type="entry name" value="Prot_kinase_dom"/>
</dbReference>
<proteinExistence type="inferred from homology"/>
<keyword evidence="14" id="KW-1185">Reference proteome</keyword>
<dbReference type="InterPro" id="IPR008271">
    <property type="entry name" value="Ser/Thr_kinase_AS"/>
</dbReference>
<keyword evidence="6" id="KW-0418">Kinase</keyword>
<dbReference type="PROSITE" id="PS50011">
    <property type="entry name" value="PROTEIN_KINASE_DOM"/>
    <property type="match status" value="1"/>
</dbReference>
<evidence type="ECO:0000256" key="2">
    <source>
        <dbReference type="ARBA" id="ARBA00012513"/>
    </source>
</evidence>
<dbReference type="Gene3D" id="3.30.200.20">
    <property type="entry name" value="Phosphorylase Kinase, domain 1"/>
    <property type="match status" value="1"/>
</dbReference>
<comment type="catalytic activity">
    <reaction evidence="9">
        <text>L-seryl-[protein] + ATP = O-phospho-L-seryl-[protein] + ADP + H(+)</text>
        <dbReference type="Rhea" id="RHEA:17989"/>
        <dbReference type="Rhea" id="RHEA-COMP:9863"/>
        <dbReference type="Rhea" id="RHEA-COMP:11604"/>
        <dbReference type="ChEBI" id="CHEBI:15378"/>
        <dbReference type="ChEBI" id="CHEBI:29999"/>
        <dbReference type="ChEBI" id="CHEBI:30616"/>
        <dbReference type="ChEBI" id="CHEBI:83421"/>
        <dbReference type="ChEBI" id="CHEBI:456216"/>
        <dbReference type="EC" id="2.7.11.1"/>
    </reaction>
</comment>
<feature type="region of interest" description="Disordered" evidence="11">
    <location>
        <begin position="29"/>
        <end position="69"/>
    </location>
</feature>
<dbReference type="STRING" id="61819.ENSACIP00000027404"/>
<dbReference type="GO" id="GO:0004674">
    <property type="term" value="F:protein serine/threonine kinase activity"/>
    <property type="evidence" value="ECO:0007669"/>
    <property type="project" value="UniProtKB-KW"/>
</dbReference>
<organism evidence="13 14">
    <name type="scientific">Amphilophus citrinellus</name>
    <name type="common">Midas cichlid</name>
    <name type="synonym">Cichlasoma citrinellum</name>
    <dbReference type="NCBI Taxonomy" id="61819"/>
    <lineage>
        <taxon>Eukaryota</taxon>
        <taxon>Metazoa</taxon>
        <taxon>Chordata</taxon>
        <taxon>Craniata</taxon>
        <taxon>Vertebrata</taxon>
        <taxon>Euteleostomi</taxon>
        <taxon>Actinopterygii</taxon>
        <taxon>Neopterygii</taxon>
        <taxon>Teleostei</taxon>
        <taxon>Neoteleostei</taxon>
        <taxon>Acanthomorphata</taxon>
        <taxon>Ovalentaria</taxon>
        <taxon>Cichlomorphae</taxon>
        <taxon>Cichliformes</taxon>
        <taxon>Cichlidae</taxon>
        <taxon>New World cichlids</taxon>
        <taxon>Cichlasomatinae</taxon>
        <taxon>Heroini</taxon>
        <taxon>Amphilophus</taxon>
    </lineage>
</organism>
<evidence type="ECO:0000256" key="9">
    <source>
        <dbReference type="ARBA" id="ARBA00048679"/>
    </source>
</evidence>
<accession>A0A3Q0SRB0</accession>
<reference evidence="13" key="2">
    <citation type="submission" date="2025-09" db="UniProtKB">
        <authorList>
            <consortium name="Ensembl"/>
        </authorList>
    </citation>
    <scope>IDENTIFICATION</scope>
</reference>
<dbReference type="InterPro" id="IPR011009">
    <property type="entry name" value="Kinase-like_dom_sf"/>
</dbReference>
<dbReference type="PROSITE" id="PS00108">
    <property type="entry name" value="PROTEIN_KINASE_ST"/>
    <property type="match status" value="1"/>
</dbReference>
<evidence type="ECO:0000256" key="6">
    <source>
        <dbReference type="ARBA" id="ARBA00022777"/>
    </source>
</evidence>
<feature type="domain" description="Protein kinase" evidence="12">
    <location>
        <begin position="34"/>
        <end position="320"/>
    </location>
</feature>
<keyword evidence="7" id="KW-0067">ATP-binding</keyword>
<dbReference type="GO" id="GO:0106310">
    <property type="term" value="F:protein serine kinase activity"/>
    <property type="evidence" value="ECO:0007669"/>
    <property type="project" value="RHEA"/>
</dbReference>
<evidence type="ECO:0000256" key="7">
    <source>
        <dbReference type="ARBA" id="ARBA00022840"/>
    </source>
</evidence>
<name>A0A3Q0SRB0_AMPCI</name>
<comment type="similarity">
    <text evidence="1">Belongs to the protein kinase superfamily. CAMK Ser/Thr protein kinase family. PIM subfamily.</text>
</comment>
<evidence type="ECO:0000256" key="1">
    <source>
        <dbReference type="ARBA" id="ARBA00005505"/>
    </source>
</evidence>
<dbReference type="Gene3D" id="1.10.510.10">
    <property type="entry name" value="Transferase(Phosphotransferase) domain 1"/>
    <property type="match status" value="1"/>
</dbReference>
<dbReference type="Ensembl" id="ENSACIT00000028125.1">
    <property type="protein sequence ID" value="ENSACIP00000027404.1"/>
    <property type="gene ID" value="ENSACIG00000021221.1"/>
</dbReference>
<feature type="coiled-coil region" evidence="10">
    <location>
        <begin position="169"/>
        <end position="196"/>
    </location>
</feature>
<dbReference type="PANTHER" id="PTHR22984">
    <property type="entry name" value="SERINE/THREONINE-PROTEIN KINASE PIM"/>
    <property type="match status" value="1"/>
</dbReference>
<comment type="catalytic activity">
    <reaction evidence="8">
        <text>L-threonyl-[protein] + ATP = O-phospho-L-threonyl-[protein] + ADP + H(+)</text>
        <dbReference type="Rhea" id="RHEA:46608"/>
        <dbReference type="Rhea" id="RHEA-COMP:11060"/>
        <dbReference type="Rhea" id="RHEA-COMP:11605"/>
        <dbReference type="ChEBI" id="CHEBI:15378"/>
        <dbReference type="ChEBI" id="CHEBI:30013"/>
        <dbReference type="ChEBI" id="CHEBI:30616"/>
        <dbReference type="ChEBI" id="CHEBI:61977"/>
        <dbReference type="ChEBI" id="CHEBI:456216"/>
        <dbReference type="EC" id="2.7.11.1"/>
    </reaction>
</comment>
<dbReference type="Pfam" id="PF00069">
    <property type="entry name" value="Pkinase"/>
    <property type="match status" value="1"/>
</dbReference>
<dbReference type="SMART" id="SM00220">
    <property type="entry name" value="S_TKc"/>
    <property type="match status" value="1"/>
</dbReference>
<dbReference type="GO" id="GO:0005737">
    <property type="term" value="C:cytoplasm"/>
    <property type="evidence" value="ECO:0007669"/>
    <property type="project" value="TreeGrafter"/>
</dbReference>
<feature type="compositionally biased region" description="Basic and acidic residues" evidence="11">
    <location>
        <begin position="29"/>
        <end position="65"/>
    </location>
</feature>
<dbReference type="SUPFAM" id="SSF56112">
    <property type="entry name" value="Protein kinase-like (PK-like)"/>
    <property type="match status" value="1"/>
</dbReference>
<dbReference type="Proteomes" id="UP000261340">
    <property type="component" value="Unplaced"/>
</dbReference>
<dbReference type="GO" id="GO:0005524">
    <property type="term" value="F:ATP binding"/>
    <property type="evidence" value="ECO:0007669"/>
    <property type="project" value="UniProtKB-KW"/>
</dbReference>